<evidence type="ECO:0000256" key="7">
    <source>
        <dbReference type="ARBA" id="ARBA00023136"/>
    </source>
</evidence>
<evidence type="ECO:0008006" key="17">
    <source>
        <dbReference type="Google" id="ProtNLM"/>
    </source>
</evidence>
<dbReference type="PANTHER" id="PTHR30069:SF29">
    <property type="entry name" value="HEMOGLOBIN AND HEMOGLOBIN-HAPTOGLOBIN-BINDING PROTEIN 1-RELATED"/>
    <property type="match status" value="1"/>
</dbReference>
<gene>
    <name evidence="15" type="ORF">DJ013_21790</name>
</gene>
<keyword evidence="4 10" id="KW-0812">Transmembrane</keyword>
<evidence type="ECO:0000256" key="11">
    <source>
        <dbReference type="RuleBase" id="RU003357"/>
    </source>
</evidence>
<dbReference type="GO" id="GO:0015344">
    <property type="term" value="F:siderophore uptake transmembrane transporter activity"/>
    <property type="evidence" value="ECO:0007669"/>
    <property type="project" value="TreeGrafter"/>
</dbReference>
<dbReference type="InterPro" id="IPR000531">
    <property type="entry name" value="Beta-barrel_TonB"/>
</dbReference>
<dbReference type="InterPro" id="IPR036942">
    <property type="entry name" value="Beta-barrel_TonB_sf"/>
</dbReference>
<dbReference type="AlphaFoldDB" id="A0A2Z4GH06"/>
<organism evidence="15 16">
    <name type="scientific">Arcticibacterium luteifluviistationis</name>
    <dbReference type="NCBI Taxonomy" id="1784714"/>
    <lineage>
        <taxon>Bacteria</taxon>
        <taxon>Pseudomonadati</taxon>
        <taxon>Bacteroidota</taxon>
        <taxon>Cytophagia</taxon>
        <taxon>Cytophagales</taxon>
        <taxon>Leadbetterellaceae</taxon>
        <taxon>Arcticibacterium</taxon>
    </lineage>
</organism>
<keyword evidence="5 12" id="KW-0732">Signal</keyword>
<comment type="subcellular location">
    <subcellularLocation>
        <location evidence="1 10">Cell outer membrane</location>
        <topology evidence="1 10">Multi-pass membrane protein</topology>
    </subcellularLocation>
</comment>
<dbReference type="GO" id="GO:0009279">
    <property type="term" value="C:cell outer membrane"/>
    <property type="evidence" value="ECO:0007669"/>
    <property type="project" value="UniProtKB-SubCell"/>
</dbReference>
<evidence type="ECO:0000256" key="12">
    <source>
        <dbReference type="SAM" id="SignalP"/>
    </source>
</evidence>
<keyword evidence="9 10" id="KW-0998">Cell outer membrane</keyword>
<dbReference type="GO" id="GO:0044718">
    <property type="term" value="P:siderophore transmembrane transport"/>
    <property type="evidence" value="ECO:0007669"/>
    <property type="project" value="TreeGrafter"/>
</dbReference>
<evidence type="ECO:0000256" key="10">
    <source>
        <dbReference type="PROSITE-ProRule" id="PRU01360"/>
    </source>
</evidence>
<keyword evidence="8" id="KW-0675">Receptor</keyword>
<dbReference type="EMBL" id="CP029480">
    <property type="protein sequence ID" value="AWW00673.1"/>
    <property type="molecule type" value="Genomic_DNA"/>
</dbReference>
<evidence type="ECO:0000256" key="1">
    <source>
        <dbReference type="ARBA" id="ARBA00004571"/>
    </source>
</evidence>
<keyword evidence="16" id="KW-1185">Reference proteome</keyword>
<evidence type="ECO:0000313" key="16">
    <source>
        <dbReference type="Proteomes" id="UP000249873"/>
    </source>
</evidence>
<dbReference type="PANTHER" id="PTHR30069">
    <property type="entry name" value="TONB-DEPENDENT OUTER MEMBRANE RECEPTOR"/>
    <property type="match status" value="1"/>
</dbReference>
<dbReference type="OrthoDB" id="9782587at2"/>
<dbReference type="RefSeq" id="WP_111374039.1">
    <property type="nucleotide sequence ID" value="NZ_CP029480.1"/>
</dbReference>
<dbReference type="Gene3D" id="2.40.170.20">
    <property type="entry name" value="TonB-dependent receptor, beta-barrel domain"/>
    <property type="match status" value="1"/>
</dbReference>
<feature type="signal peptide" evidence="12">
    <location>
        <begin position="1"/>
        <end position="18"/>
    </location>
</feature>
<dbReference type="InterPro" id="IPR039426">
    <property type="entry name" value="TonB-dep_rcpt-like"/>
</dbReference>
<keyword evidence="2 10" id="KW-0813">Transport</keyword>
<evidence type="ECO:0000259" key="14">
    <source>
        <dbReference type="Pfam" id="PF07715"/>
    </source>
</evidence>
<evidence type="ECO:0000256" key="8">
    <source>
        <dbReference type="ARBA" id="ARBA00023170"/>
    </source>
</evidence>
<keyword evidence="7 10" id="KW-0472">Membrane</keyword>
<dbReference type="InterPro" id="IPR037066">
    <property type="entry name" value="Plug_dom_sf"/>
</dbReference>
<dbReference type="SUPFAM" id="SSF56935">
    <property type="entry name" value="Porins"/>
    <property type="match status" value="1"/>
</dbReference>
<evidence type="ECO:0000313" key="15">
    <source>
        <dbReference type="EMBL" id="AWW00673.1"/>
    </source>
</evidence>
<dbReference type="Pfam" id="PF00593">
    <property type="entry name" value="TonB_dep_Rec_b-barrel"/>
    <property type="match status" value="1"/>
</dbReference>
<dbReference type="InterPro" id="IPR012910">
    <property type="entry name" value="Plug_dom"/>
</dbReference>
<reference evidence="15 16" key="1">
    <citation type="submission" date="2018-05" db="EMBL/GenBank/DDBJ databases">
        <title>Complete genome sequence of Arcticibacterium luteifluviistationis SM1504T, a cytophagaceae bacterium isolated from Arctic surface seawater.</title>
        <authorList>
            <person name="Li Y."/>
            <person name="Qin Q.-L."/>
        </authorList>
    </citation>
    <scope>NUCLEOTIDE SEQUENCE [LARGE SCALE GENOMIC DNA]</scope>
    <source>
        <strain evidence="15 16">SM1504</strain>
    </source>
</reference>
<feature type="chain" id="PRO_5016373277" description="TonB-dependent receptor" evidence="12">
    <location>
        <begin position="19"/>
        <end position="682"/>
    </location>
</feature>
<dbReference type="KEGG" id="als:DJ013_21790"/>
<feature type="domain" description="TonB-dependent receptor plug" evidence="14">
    <location>
        <begin position="43"/>
        <end position="150"/>
    </location>
</feature>
<evidence type="ECO:0000259" key="13">
    <source>
        <dbReference type="Pfam" id="PF00593"/>
    </source>
</evidence>
<evidence type="ECO:0000256" key="4">
    <source>
        <dbReference type="ARBA" id="ARBA00022692"/>
    </source>
</evidence>
<evidence type="ECO:0000256" key="9">
    <source>
        <dbReference type="ARBA" id="ARBA00023237"/>
    </source>
</evidence>
<name>A0A2Z4GH06_9BACT</name>
<evidence type="ECO:0000256" key="6">
    <source>
        <dbReference type="ARBA" id="ARBA00023077"/>
    </source>
</evidence>
<dbReference type="Proteomes" id="UP000249873">
    <property type="component" value="Chromosome"/>
</dbReference>
<evidence type="ECO:0000256" key="5">
    <source>
        <dbReference type="ARBA" id="ARBA00022729"/>
    </source>
</evidence>
<protein>
    <recommendedName>
        <fullName evidence="17">TonB-dependent receptor</fullName>
    </recommendedName>
</protein>
<accession>A0A2Z4GH06</accession>
<keyword evidence="6 11" id="KW-0798">TonB box</keyword>
<feature type="domain" description="TonB-dependent receptor-like beta-barrel" evidence="13">
    <location>
        <begin position="213"/>
        <end position="645"/>
    </location>
</feature>
<proteinExistence type="inferred from homology"/>
<comment type="similarity">
    <text evidence="10 11">Belongs to the TonB-dependent receptor family.</text>
</comment>
<evidence type="ECO:0000256" key="3">
    <source>
        <dbReference type="ARBA" id="ARBA00022452"/>
    </source>
</evidence>
<dbReference type="Pfam" id="PF07715">
    <property type="entry name" value="Plug"/>
    <property type="match status" value="1"/>
</dbReference>
<keyword evidence="3 10" id="KW-1134">Transmembrane beta strand</keyword>
<evidence type="ECO:0000256" key="2">
    <source>
        <dbReference type="ARBA" id="ARBA00022448"/>
    </source>
</evidence>
<dbReference type="PROSITE" id="PS52016">
    <property type="entry name" value="TONB_DEPENDENT_REC_3"/>
    <property type="match status" value="1"/>
</dbReference>
<sequence length="682" mass="76287">MRFQAILLLLFCQHIATAQTPTDSTQNLNQVTVTAFEAQRNISEVAAPVHVIDAKSIERFDNNGILPILNQYPGIRMEERSPGSYRISIRGSSVRSPFGVRNVKVYWNEIPFTDANGDSYFNLLDINSLGSMEILKGPSASIYGAGMGGVILLDGKAAQVADKKRNKLELKTHFGSFNTQNRSLSFSSASEKANTYLGYSHARTDGYRDHSKMRRDVLNYRTSLYLTDKYTLHLNSFYSDLYYQTPGGLNLDQKNENPTWARQATNFTPSSEEQKAAIYQKMFSLGVSQEVKFNDRFTSTISLFGNATKLQNPFITNFEKRNQKSVGVRNKNVFILSENRIKTKAVLGLEYQKTSSDFEVYDNNGGQTGDVQFIESIDAFQGSVFGQLEAELPSKVFLTAGLSFNKQSYDYDREGGLKITSESSGVPIMPRFSILKAFTPSLSIFGSIGRGFSPPTVQEFVTIFHPLADIAKLNAETGTNYEIGIKGSKSGLTYQVNAYSLQLNNAIIRGSIDDEDVFANAGKASQKGLELLLDYEKSIATNSTLHLLFSADLKDYEYLEFSDNENIFDGNLIPSVPKKTFNFSVDYAHSSGIFWNNNLNYTDKIPLNNANTVYSEEYFLLNSRIGWQKKIDSWHLKLYAGGENLLDQDYSLGNDINAFGSRYYNPSPKRNWNGGVSLALSF</sequence>
<dbReference type="Gene3D" id="2.170.130.10">
    <property type="entry name" value="TonB-dependent receptor, plug domain"/>
    <property type="match status" value="1"/>
</dbReference>